<evidence type="ECO:0000259" key="4">
    <source>
        <dbReference type="Pfam" id="PF00808"/>
    </source>
</evidence>
<protein>
    <submittedName>
        <fullName evidence="5">DNA polymerase epsilon subunit C</fullName>
    </submittedName>
</protein>
<comment type="subcellular location">
    <subcellularLocation>
        <location evidence="1">Nucleus</location>
    </subcellularLocation>
</comment>
<dbReference type="CDD" id="cd22906">
    <property type="entry name" value="HFD_DRAP1"/>
    <property type="match status" value="1"/>
</dbReference>
<dbReference type="PANTHER" id="PTHR10252">
    <property type="entry name" value="HISTONE-LIKE TRANSCRIPTION FACTOR CCAAT-RELATED"/>
    <property type="match status" value="1"/>
</dbReference>
<dbReference type="EMBL" id="LSSK01000074">
    <property type="protein sequence ID" value="OMH85510.1"/>
    <property type="molecule type" value="Genomic_DNA"/>
</dbReference>
<dbReference type="GO" id="GO:0016251">
    <property type="term" value="F:RNA polymerase II general transcription initiation factor activity"/>
    <property type="evidence" value="ECO:0007669"/>
    <property type="project" value="TreeGrafter"/>
</dbReference>
<sequence>MKKKYKTKFPVARIKRIMQMDEDVGKMSQATPVLISKALEMFMQNIINDVAQEARKANLKRILPAHFDTSGARNSLGSEVGHGSEWQVQDMGVKSEEKKIKQEVTDGQRLPHKNSKSRKKSDNNGSREENEDMAAGTDGSTLGGNEAVQLPSLGNYGNQLHSYGYPGQMQSQQNANSGLGLNSNSVQHGVNLQQFSLPPLSMVSNSSSATMPAIQTISMANQQYNQPYAQQYGQPYNQAYGQQYSQSYTQPYNQEYSQEHNRRSSRLQHQQAYMVPGGINAITDPNSYTSANSNHLGNPEEGHIQSFGKNDNNVCTSGNGSSNTLPSINQGFLLNANNCDNNSSNNSSTNQYLSQQQLQPQPQQQPQHQQSYMGYQYRQ</sequence>
<feature type="region of interest" description="Disordered" evidence="3">
    <location>
        <begin position="336"/>
        <end position="379"/>
    </location>
</feature>
<dbReference type="PANTHER" id="PTHR10252:SF5">
    <property type="entry name" value="DR1-ASSOCIATED COREPRESSOR"/>
    <property type="match status" value="1"/>
</dbReference>
<name>A0A1R1PX00_ZANCU</name>
<keyword evidence="6" id="KW-1185">Reference proteome</keyword>
<feature type="compositionally biased region" description="Low complexity" evidence="3">
    <location>
        <begin position="336"/>
        <end position="371"/>
    </location>
</feature>
<evidence type="ECO:0000256" key="2">
    <source>
        <dbReference type="ARBA" id="ARBA00023242"/>
    </source>
</evidence>
<dbReference type="SUPFAM" id="SSF47113">
    <property type="entry name" value="Histone-fold"/>
    <property type="match status" value="1"/>
</dbReference>
<dbReference type="Pfam" id="PF00808">
    <property type="entry name" value="CBFD_NFYB_HMF"/>
    <property type="match status" value="1"/>
</dbReference>
<organism evidence="5 6">
    <name type="scientific">Zancudomyces culisetae</name>
    <name type="common">Gut fungus</name>
    <name type="synonym">Smittium culisetae</name>
    <dbReference type="NCBI Taxonomy" id="1213189"/>
    <lineage>
        <taxon>Eukaryota</taxon>
        <taxon>Fungi</taxon>
        <taxon>Fungi incertae sedis</taxon>
        <taxon>Zoopagomycota</taxon>
        <taxon>Kickxellomycotina</taxon>
        <taxon>Harpellomycetes</taxon>
        <taxon>Harpellales</taxon>
        <taxon>Legeriomycetaceae</taxon>
        <taxon>Zancudomyces</taxon>
    </lineage>
</organism>
<dbReference type="GO" id="GO:0017054">
    <property type="term" value="C:negative cofactor 2 complex"/>
    <property type="evidence" value="ECO:0007669"/>
    <property type="project" value="TreeGrafter"/>
</dbReference>
<evidence type="ECO:0000313" key="5">
    <source>
        <dbReference type="EMBL" id="OMH85510.1"/>
    </source>
</evidence>
<feature type="region of interest" description="Disordered" evidence="3">
    <location>
        <begin position="101"/>
        <end position="153"/>
    </location>
</feature>
<evidence type="ECO:0000313" key="6">
    <source>
        <dbReference type="Proteomes" id="UP000188320"/>
    </source>
</evidence>
<gene>
    <name evidence="5" type="ORF">AX774_g942</name>
</gene>
<proteinExistence type="predicted"/>
<dbReference type="InterPro" id="IPR009072">
    <property type="entry name" value="Histone-fold"/>
</dbReference>
<feature type="domain" description="Transcription factor CBF/NF-Y/archaeal histone" evidence="4">
    <location>
        <begin position="8"/>
        <end position="66"/>
    </location>
</feature>
<dbReference type="GO" id="GO:0046982">
    <property type="term" value="F:protein heterodimerization activity"/>
    <property type="evidence" value="ECO:0007669"/>
    <property type="project" value="InterPro"/>
</dbReference>
<dbReference type="GO" id="GO:0001046">
    <property type="term" value="F:core promoter sequence-specific DNA binding"/>
    <property type="evidence" value="ECO:0007669"/>
    <property type="project" value="TreeGrafter"/>
</dbReference>
<dbReference type="OrthoDB" id="653904at2759"/>
<comment type="caution">
    <text evidence="5">The sequence shown here is derived from an EMBL/GenBank/DDBJ whole genome shotgun (WGS) entry which is preliminary data.</text>
</comment>
<feature type="compositionally biased region" description="Polar residues" evidence="3">
    <location>
        <begin position="284"/>
        <end position="296"/>
    </location>
</feature>
<feature type="compositionally biased region" description="Basic residues" evidence="3">
    <location>
        <begin position="110"/>
        <end position="119"/>
    </location>
</feature>
<dbReference type="InterPro" id="IPR003958">
    <property type="entry name" value="CBFA_NFYB_domain"/>
</dbReference>
<accession>A0A1R1PX00</accession>
<reference evidence="6" key="1">
    <citation type="submission" date="2017-01" db="EMBL/GenBank/DDBJ databases">
        <authorList>
            <person name="Wang Y."/>
            <person name="White M."/>
            <person name="Kvist S."/>
            <person name="Moncalvo J.-M."/>
        </authorList>
    </citation>
    <scope>NUCLEOTIDE SEQUENCE [LARGE SCALE GENOMIC DNA]</scope>
    <source>
        <strain evidence="6">COL-18-3</strain>
    </source>
</reference>
<evidence type="ECO:0000256" key="1">
    <source>
        <dbReference type="ARBA" id="ARBA00004123"/>
    </source>
</evidence>
<dbReference type="InterPro" id="IPR050568">
    <property type="entry name" value="Transcr_DNA_Rep_Reg"/>
</dbReference>
<feature type="region of interest" description="Disordered" evidence="3">
    <location>
        <begin position="284"/>
        <end position="310"/>
    </location>
</feature>
<evidence type="ECO:0000256" key="3">
    <source>
        <dbReference type="SAM" id="MobiDB-lite"/>
    </source>
</evidence>
<dbReference type="Proteomes" id="UP000188320">
    <property type="component" value="Unassembled WGS sequence"/>
</dbReference>
<keyword evidence="2" id="KW-0539">Nucleus</keyword>
<dbReference type="Gene3D" id="1.10.20.10">
    <property type="entry name" value="Histone, subunit A"/>
    <property type="match status" value="1"/>
</dbReference>
<dbReference type="AlphaFoldDB" id="A0A1R1PX00"/>